<dbReference type="InterPro" id="IPR006073">
    <property type="entry name" value="GTP-bd"/>
</dbReference>
<comment type="function">
    <text evidence="16">Probable transporter of a GTP-driven Fe(2+) uptake system.</text>
</comment>
<reference evidence="18" key="1">
    <citation type="journal article" date="2020" name="Microbiol. Resour. Announc.">
        <title>Complete Genome Sequence of Novel Psychrotolerant Legionella Strain TUM19329, Isolated from Antarctic Lake Sediment.</title>
        <authorList>
            <person name="Shimada S."/>
            <person name="Nakai R."/>
            <person name="Aoki K."/>
            <person name="Shimoeda N."/>
            <person name="Ohno G."/>
            <person name="Miyazaki Y."/>
            <person name="Kudoh S."/>
            <person name="Imura S."/>
            <person name="Watanabe K."/>
            <person name="Ishii Y."/>
            <person name="Tateda K."/>
        </authorList>
    </citation>
    <scope>NUCLEOTIDE SEQUENCE [LARGE SCALE GENOMIC DNA]</scope>
    <source>
        <strain evidence="18">TUM19329</strain>
    </source>
</reference>
<dbReference type="InterPro" id="IPR003373">
    <property type="entry name" value="Fe2_transport_prot-B"/>
</dbReference>
<keyword evidence="2 16" id="KW-0813">Transport</keyword>
<dbReference type="PANTHER" id="PTHR43185">
    <property type="entry name" value="FERROUS IRON TRANSPORT PROTEIN B"/>
    <property type="match status" value="1"/>
</dbReference>
<dbReference type="CDD" id="cd01879">
    <property type="entry name" value="FeoB"/>
    <property type="match status" value="1"/>
</dbReference>
<feature type="binding site" evidence="14">
    <location>
        <begin position="33"/>
        <end position="37"/>
    </location>
    <ligand>
        <name>GTP</name>
        <dbReference type="ChEBI" id="CHEBI:37565"/>
        <label>1</label>
    </ligand>
</feature>
<feature type="transmembrane region" description="Helical" evidence="16">
    <location>
        <begin position="656"/>
        <end position="676"/>
    </location>
</feature>
<keyword evidence="7 14" id="KW-0547">Nucleotide-binding</keyword>
<dbReference type="SUPFAM" id="SSF52540">
    <property type="entry name" value="P-loop containing nucleoside triphosphate hydrolases"/>
    <property type="match status" value="1"/>
</dbReference>
<dbReference type="InterPro" id="IPR011642">
    <property type="entry name" value="Gate_dom"/>
</dbReference>
<feature type="binding site" evidence="14">
    <location>
        <begin position="147"/>
        <end position="149"/>
    </location>
    <ligand>
        <name>GTP</name>
        <dbReference type="ChEBI" id="CHEBI:37565"/>
        <label>1</label>
    </ligand>
</feature>
<proteinExistence type="inferred from homology"/>
<keyword evidence="11 14" id="KW-0342">GTP-binding</keyword>
<evidence type="ECO:0000313" key="19">
    <source>
        <dbReference type="Proteomes" id="UP000502894"/>
    </source>
</evidence>
<dbReference type="PRINTS" id="PR00326">
    <property type="entry name" value="GTP1OBG"/>
</dbReference>
<gene>
    <name evidence="18" type="primary">feoB</name>
    <name evidence="18" type="ORF">TUM19329_31150</name>
</gene>
<dbReference type="NCBIfam" id="NF007105">
    <property type="entry name" value="PRK09554.1"/>
    <property type="match status" value="1"/>
</dbReference>
<evidence type="ECO:0000256" key="2">
    <source>
        <dbReference type="ARBA" id="ARBA00022448"/>
    </source>
</evidence>
<evidence type="ECO:0000256" key="7">
    <source>
        <dbReference type="ARBA" id="ARBA00022741"/>
    </source>
</evidence>
<feature type="domain" description="FeoB-type G" evidence="17">
    <location>
        <begin position="1"/>
        <end position="167"/>
    </location>
</feature>
<comment type="similarity">
    <text evidence="16">Belongs to the TRAFAC class TrmE-Era-EngA-EngB-Septin-like GTPase superfamily. FeoB GTPase (TC 9.A.8) family.</text>
</comment>
<evidence type="ECO:0000256" key="5">
    <source>
        <dbReference type="ARBA" id="ARBA00022519"/>
    </source>
</evidence>
<dbReference type="GO" id="GO:0005525">
    <property type="term" value="F:GTP binding"/>
    <property type="evidence" value="ECO:0007669"/>
    <property type="project" value="UniProtKB-KW"/>
</dbReference>
<dbReference type="InterPro" id="IPR005225">
    <property type="entry name" value="Small_GTP-bd"/>
</dbReference>
<keyword evidence="9 16" id="KW-0408">Iron</keyword>
<keyword evidence="19" id="KW-1185">Reference proteome</keyword>
<keyword evidence="4 16" id="KW-0410">Iron transport</keyword>
<evidence type="ECO:0000256" key="10">
    <source>
        <dbReference type="ARBA" id="ARBA00023065"/>
    </source>
</evidence>
<dbReference type="RefSeq" id="WP_173237991.1">
    <property type="nucleotide sequence ID" value="NZ_AP022839.1"/>
</dbReference>
<dbReference type="Proteomes" id="UP000502894">
    <property type="component" value="Chromosome"/>
</dbReference>
<dbReference type="NCBIfam" id="TIGR00437">
    <property type="entry name" value="feoB"/>
    <property type="match status" value="1"/>
</dbReference>
<dbReference type="PROSITE" id="PS51711">
    <property type="entry name" value="G_FEOB"/>
    <property type="match status" value="1"/>
</dbReference>
<evidence type="ECO:0000256" key="12">
    <source>
        <dbReference type="ARBA" id="ARBA00023136"/>
    </source>
</evidence>
<keyword evidence="8 16" id="KW-1133">Transmembrane helix</keyword>
<dbReference type="Pfam" id="PF07664">
    <property type="entry name" value="FeoB_C"/>
    <property type="match status" value="1"/>
</dbReference>
<dbReference type="InterPro" id="IPR050860">
    <property type="entry name" value="FeoB_GTPase"/>
</dbReference>
<feature type="binding site" evidence="15">
    <location>
        <position position="22"/>
    </location>
    <ligand>
        <name>Mg(2+)</name>
        <dbReference type="ChEBI" id="CHEBI:18420"/>
        <label>1</label>
    </ligand>
</feature>
<dbReference type="NCBIfam" id="TIGR00231">
    <property type="entry name" value="small_GTP"/>
    <property type="match status" value="1"/>
</dbReference>
<dbReference type="InterPro" id="IPR027417">
    <property type="entry name" value="P-loop_NTPase"/>
</dbReference>
<protein>
    <recommendedName>
        <fullName evidence="13 16">Ferrous iron transport protein B</fullName>
    </recommendedName>
</protein>
<dbReference type="AlphaFoldDB" id="A0A6F8T7U0"/>
<dbReference type="GO" id="GO:0005886">
    <property type="term" value="C:plasma membrane"/>
    <property type="evidence" value="ECO:0007669"/>
    <property type="project" value="UniProtKB-SubCell"/>
</dbReference>
<feature type="binding site" evidence="15">
    <location>
        <position position="20"/>
    </location>
    <ligand>
        <name>Mg(2+)</name>
        <dbReference type="ChEBI" id="CHEBI:18420"/>
        <label>2</label>
    </ligand>
</feature>
<evidence type="ECO:0000256" key="15">
    <source>
        <dbReference type="PIRSR" id="PIRSR603373-2"/>
    </source>
</evidence>
<keyword evidence="15" id="KW-0460">Magnesium</keyword>
<feature type="transmembrane region" description="Helical" evidence="16">
    <location>
        <begin position="275"/>
        <end position="299"/>
    </location>
</feature>
<feature type="binding site" evidence="14">
    <location>
        <begin position="8"/>
        <end position="15"/>
    </location>
    <ligand>
        <name>GTP</name>
        <dbReference type="ChEBI" id="CHEBI:37565"/>
        <label>1</label>
    </ligand>
</feature>
<comment type="subcellular location">
    <subcellularLocation>
        <location evidence="1 16">Cell inner membrane</location>
        <topology evidence="1 16">Multi-pass membrane protein</topology>
    </subcellularLocation>
</comment>
<dbReference type="PANTHER" id="PTHR43185:SF1">
    <property type="entry name" value="FE(2+) TRANSPORTER FEOB"/>
    <property type="match status" value="1"/>
</dbReference>
<keyword evidence="6 16" id="KW-0812">Transmembrane</keyword>
<evidence type="ECO:0000313" key="18">
    <source>
        <dbReference type="EMBL" id="BCA96754.1"/>
    </source>
</evidence>
<evidence type="ECO:0000256" key="13">
    <source>
        <dbReference type="NCBIfam" id="TIGR00437"/>
    </source>
</evidence>
<evidence type="ECO:0000256" key="8">
    <source>
        <dbReference type="ARBA" id="ARBA00022989"/>
    </source>
</evidence>
<feature type="transmembrane region" description="Helical" evidence="16">
    <location>
        <begin position="387"/>
        <end position="407"/>
    </location>
</feature>
<feature type="binding site" evidence="14">
    <location>
        <begin position="118"/>
        <end position="121"/>
    </location>
    <ligand>
        <name>GTP</name>
        <dbReference type="ChEBI" id="CHEBI:37565"/>
        <label>1</label>
    </ligand>
</feature>
<feature type="binding site" evidence="14">
    <location>
        <begin position="54"/>
        <end position="57"/>
    </location>
    <ligand>
        <name>GTP</name>
        <dbReference type="ChEBI" id="CHEBI:37565"/>
        <label>1</label>
    </ligand>
</feature>
<keyword evidence="12 16" id="KW-0472">Membrane</keyword>
<evidence type="ECO:0000256" key="6">
    <source>
        <dbReference type="ARBA" id="ARBA00022692"/>
    </source>
</evidence>
<dbReference type="Gene3D" id="1.10.287.1770">
    <property type="match status" value="1"/>
</dbReference>
<evidence type="ECO:0000256" key="3">
    <source>
        <dbReference type="ARBA" id="ARBA00022475"/>
    </source>
</evidence>
<dbReference type="Gene3D" id="3.40.50.300">
    <property type="entry name" value="P-loop containing nucleotide triphosphate hydrolases"/>
    <property type="match status" value="1"/>
</dbReference>
<dbReference type="InterPro" id="IPR030389">
    <property type="entry name" value="G_FEOB_dom"/>
</dbReference>
<feature type="transmembrane region" description="Helical" evidence="16">
    <location>
        <begin position="716"/>
        <end position="736"/>
    </location>
</feature>
<dbReference type="GO" id="GO:0015093">
    <property type="term" value="F:ferrous iron transmembrane transporter activity"/>
    <property type="evidence" value="ECO:0007669"/>
    <property type="project" value="UniProtKB-UniRule"/>
</dbReference>
<organism evidence="18 19">
    <name type="scientific">Legionella antarctica</name>
    <dbReference type="NCBI Taxonomy" id="2708020"/>
    <lineage>
        <taxon>Bacteria</taxon>
        <taxon>Pseudomonadati</taxon>
        <taxon>Pseudomonadota</taxon>
        <taxon>Gammaproteobacteria</taxon>
        <taxon>Legionellales</taxon>
        <taxon>Legionellaceae</taxon>
        <taxon>Legionella</taxon>
    </lineage>
</organism>
<dbReference type="EMBL" id="AP022839">
    <property type="protein sequence ID" value="BCA96754.1"/>
    <property type="molecule type" value="Genomic_DNA"/>
</dbReference>
<feature type="transmembrane region" description="Helical" evidence="16">
    <location>
        <begin position="344"/>
        <end position="367"/>
    </location>
</feature>
<evidence type="ECO:0000259" key="17">
    <source>
        <dbReference type="PROSITE" id="PS51711"/>
    </source>
</evidence>
<keyword evidence="3" id="KW-1003">Cell membrane</keyword>
<evidence type="ECO:0000256" key="16">
    <source>
        <dbReference type="RuleBase" id="RU362098"/>
    </source>
</evidence>
<feature type="binding site" evidence="15">
    <location>
        <position position="19"/>
    </location>
    <ligand>
        <name>Mg(2+)</name>
        <dbReference type="ChEBI" id="CHEBI:18420"/>
        <label>2</label>
    </ligand>
</feature>
<feature type="binding site" evidence="15">
    <location>
        <position position="23"/>
    </location>
    <ligand>
        <name>Mg(2+)</name>
        <dbReference type="ChEBI" id="CHEBI:18420"/>
        <label>2</label>
    </ligand>
</feature>
<sequence length="750" mass="82312">MTHVLLIGNPNCGKTTLFNALTGDNQRVGNWPGVTVEKKTGVLTFDEQAIEVTDLPGVYSLMANANGLSQDEQIAAQSIVTMDSDCIINVIDACHLERHLYLTSQILELGKPVILVLNMMDIAQQRGIAIDIDALAKQLGCPVIPVQAHKNIGISTLLQALAQFPKVTPPLDLSLVPSVQHALNTLEQKLINKGYKQALAYYYSRRLAEGDALLEDEFLTMDLNQCPEPGLGIDVLLADARYQKIHEIVSVAQQKHSDASEHFTAKLDKIVLHRFWALPIFFAMMYLMFLFAINIGGAFQDFFDISTDTLFVQGSAWLLQRWHAPNWLIAIIANGIGKGINTTLTFIPVIAAMFFFLSLLETSGYMARAAFVVDKAMRAMGLPGKSFVPMIVGFGCNVPAIMAARTLDSERDRLLTVMMSPFMSCSARLAIYAVFVAAFFPTGGQNVVFSLYLVGILMAVFTGLILRKTTLKGHASPLILELPAYHKPAIRRLFKETLLRLRFFVFRAGKLIIPICVILGGLNAITLGGGVNSGEANTESLLSIMGQWITPLFAPMGIHQDNWPATVGLLTGMLAKEVVVGTLNSLYAQLGHLGETATAHFDLWGGIQTSLWSIPHNLSQLGSALWNPVVASAADSQLSQSVYGIMFQRFDGQIGAYAYLLFVLLYIPCVSTMAVIRQEANKQLMWISVIWSFIIAYSAAVVFYQAAKFLEHPQSSLFWIISMLLGLMFVIVLFVYGGQSLRRSSAAANT</sequence>
<feature type="transmembrane region" description="Helical" evidence="16">
    <location>
        <begin position="511"/>
        <end position="531"/>
    </location>
</feature>
<evidence type="ECO:0000256" key="11">
    <source>
        <dbReference type="ARBA" id="ARBA00023134"/>
    </source>
</evidence>
<feature type="transmembrane region" description="Helical" evidence="16">
    <location>
        <begin position="446"/>
        <end position="466"/>
    </location>
</feature>
<evidence type="ECO:0000256" key="14">
    <source>
        <dbReference type="PIRSR" id="PIRSR603373-1"/>
    </source>
</evidence>
<evidence type="ECO:0000256" key="1">
    <source>
        <dbReference type="ARBA" id="ARBA00004429"/>
    </source>
</evidence>
<feature type="transmembrane region" description="Helical" evidence="16">
    <location>
        <begin position="414"/>
        <end position="440"/>
    </location>
</feature>
<dbReference type="Pfam" id="PF02421">
    <property type="entry name" value="FeoB_N"/>
    <property type="match status" value="1"/>
</dbReference>
<evidence type="ECO:0000256" key="9">
    <source>
        <dbReference type="ARBA" id="ARBA00023004"/>
    </source>
</evidence>
<evidence type="ECO:0000256" key="4">
    <source>
        <dbReference type="ARBA" id="ARBA00022496"/>
    </source>
</evidence>
<dbReference type="KEGG" id="lant:TUM19329_31150"/>
<dbReference type="Pfam" id="PF07670">
    <property type="entry name" value="Gate"/>
    <property type="match status" value="2"/>
</dbReference>
<keyword evidence="10" id="KW-0406">Ion transport</keyword>
<accession>A0A6F8T7U0</accession>
<dbReference type="InterPro" id="IPR011640">
    <property type="entry name" value="Fe2_transport_prot_B_C"/>
</dbReference>
<dbReference type="FunFam" id="3.40.50.300:FF:000426">
    <property type="entry name" value="Ferrous iron transport protein B"/>
    <property type="match status" value="1"/>
</dbReference>
<keyword evidence="15" id="KW-0479">Metal-binding</keyword>
<name>A0A6F8T7U0_9GAMM</name>
<feature type="transmembrane region" description="Helical" evidence="16">
    <location>
        <begin position="683"/>
        <end position="704"/>
    </location>
</feature>
<keyword evidence="5" id="KW-0997">Cell inner membrane</keyword>
<dbReference type="GO" id="GO:0046872">
    <property type="term" value="F:metal ion binding"/>
    <property type="evidence" value="ECO:0007669"/>
    <property type="project" value="UniProtKB-KW"/>
</dbReference>